<gene>
    <name evidence="1" type="ORF">FD14_GL000092</name>
</gene>
<keyword evidence="2" id="KW-1185">Reference proteome</keyword>
<reference evidence="1" key="1">
    <citation type="journal article" date="2015" name="Genome Announc.">
        <title>Expanding the biotechnology potential of lactobacilli through comparative genomics of 213 strains and associated genera.</title>
        <authorList>
            <person name="Sun Z."/>
            <person name="Harris H.M."/>
            <person name="McCann A."/>
            <person name="Guo C."/>
            <person name="Argimon S."/>
            <person name="Zhang W."/>
            <person name="Yang X."/>
            <person name="Jeffery I.B."/>
            <person name="Cooney J.C."/>
            <person name="Kagawa T.F."/>
            <person name="Liu W."/>
            <person name="Song Y."/>
            <person name="Salvetti E."/>
            <person name="Wrobel A."/>
            <person name="Rasinkangas P."/>
            <person name="Parkhill J."/>
            <person name="Rea M.C."/>
            <person name="O'Sullivan O."/>
            <person name="Ritari J."/>
            <person name="Douillard F.P."/>
            <person name="Paul Ross R."/>
            <person name="Yang R."/>
            <person name="Briner A.E."/>
            <person name="Felis G.E."/>
            <person name="de Vos W.M."/>
            <person name="Barrangou R."/>
            <person name="Klaenhammer T.R."/>
            <person name="Caufield P.W."/>
            <person name="Cui Y."/>
            <person name="Zhang H."/>
            <person name="O'Toole P.W."/>
        </authorList>
    </citation>
    <scope>NUCLEOTIDE SEQUENCE [LARGE SCALE GENOMIC DNA]</scope>
    <source>
        <strain evidence="1">DSM 23365</strain>
    </source>
</reference>
<dbReference type="PATRIC" id="fig|1423804.4.peg.103"/>
<dbReference type="RefSeq" id="WP_054736649.1">
    <property type="nucleotide sequence ID" value="NZ_AYZM01000055.1"/>
</dbReference>
<protein>
    <submittedName>
        <fullName evidence="1">Uncharacterized protein</fullName>
    </submittedName>
</protein>
<name>A0A0R2FBX8_9LACO</name>
<dbReference type="EMBL" id="AYZM01000055">
    <property type="protein sequence ID" value="KRN25986.1"/>
    <property type="molecule type" value="Genomic_DNA"/>
</dbReference>
<accession>A0A0R2FBX8</accession>
<dbReference type="Proteomes" id="UP000051442">
    <property type="component" value="Unassembled WGS sequence"/>
</dbReference>
<dbReference type="AlphaFoldDB" id="A0A0R2FBX8"/>
<comment type="caution">
    <text evidence="1">The sequence shown here is derived from an EMBL/GenBank/DDBJ whole genome shotgun (WGS) entry which is preliminary data.</text>
</comment>
<organism evidence="1 2">
    <name type="scientific">Secundilactobacillus similis DSM 23365 = JCM 2765</name>
    <dbReference type="NCBI Taxonomy" id="1423804"/>
    <lineage>
        <taxon>Bacteria</taxon>
        <taxon>Bacillati</taxon>
        <taxon>Bacillota</taxon>
        <taxon>Bacilli</taxon>
        <taxon>Lactobacillales</taxon>
        <taxon>Lactobacillaceae</taxon>
        <taxon>Secundilactobacillus</taxon>
    </lineage>
</organism>
<proteinExistence type="predicted"/>
<evidence type="ECO:0000313" key="1">
    <source>
        <dbReference type="EMBL" id="KRN25986.1"/>
    </source>
</evidence>
<sequence>MDRQELFQEFQHAISIASEKKGNQLNDALANTVKQLKATSLDDDTITAIVTSFSEMLKVNNAYLNQVIYEAFNLVLKTDDADHPAE</sequence>
<evidence type="ECO:0000313" key="2">
    <source>
        <dbReference type="Proteomes" id="UP000051442"/>
    </source>
</evidence>